<keyword evidence="5 9" id="KW-0472">Membrane</keyword>
<evidence type="ECO:0000256" key="9">
    <source>
        <dbReference type="SAM" id="Phobius"/>
    </source>
</evidence>
<sequence>MDNNVSSVEQPKFYNNPSLIDENNIQNSSPFHCYDAYNNYTFSVTRRKGTTFINPSFKDESLVELKVGVLLPFHQNDNNRTKIMTMSGISAIRLAVAEINAQNMIPGAYITLVEKDSYPKAVEGQAAITQAVFSSVALIQEGAIAVIGDISSSWTTLSALMTSTLQIPQCSFSAIATSLSDKSQFGYFFRTTPTNLLYADAALTFVISQGWPVMGVLYSNDDFGQQLSENIAMKARAHGIHIKSYQSFYEEGPKSDIKKSIDALASTGVRIVFIAAEGPAQLAAMTVAAHNGNINDNTVWIAIDTDADALISAVNSFNTVLARRANNTDVIPQSYDFESVDVPVKPSKDSRTASRQSMLDSISPVEYAARLTNELSPIKYEEVFSGGVFMIDSLRELSGYKPFDTFLDKWSRLDPAIYPYSGKPNITSNEGLAYSCMMVMASGFNHAIYNSSRSPENSNEIIKQLAAGQLGSLLTPSAFNNSFIGPEGPVIFDQNGDMASGNFKLSNLQNGSQVVIGRIIAGVMNLTSLPVYHDGTTKVPTGVPDRVLLNPGYASPVTITLISISLLGTVLALISMIIVLVYRKREVFKASSPLFCVLELVGFILAYISIFFFVGDRTALSCTVIPITFHLGYALVLGNLIAKNYRIYRIFNNVFITKTVVTDMQLLKVSGSIFAANAVVLIAWFSSGTVSTVNIPVSRNAYYIDCVFLGPSHTLFIILLTLLGSLQLGFATFLAFKTRSVGRNYSRYSEYKQIGLSVYNIFFSVIIGFMIFFVPTTDYYTRHYLTATMIVWATTFSLLTLFVPKLHAFFIPDKESTNNLGKASDLSGRQRNRRNNAIGISAGSDQEEDEDRFSPPNFSDNGELMSLNYIINNAQHPFNDSKVKLSNISTKGRIQGVMMEVHEAHVPIQQLLKYFPLLAAWDMMQVVLMPGISYFSFYSEKTSQGKVFAYSGASIHSCKKGEYILKIHGLSMSNILMQVESEKNLLQWNSWFNTQADPTSNIDSSYYQNELLKTDTCLDPLETITDYNTRQSNEKFDTKESVETKRPSTHVRRMTRQARLDSGITTHRLLGGNDEDYEDDPERRGSEMTITTLDSCYNQPTILVSDYGLNEMNHRNRPIQQQRDQEGNQQTASHSASMMLGNITDEEHQQSSQIQDNRVSFYSSFVGYLSNTRILSMAEIPSSHSTLAADIPLSDDANNINDTNNNNNKNNNF</sequence>
<feature type="transmembrane region" description="Helical" evidence="9">
    <location>
        <begin position="757"/>
        <end position="777"/>
    </location>
</feature>
<feature type="transmembrane region" description="Helical" evidence="9">
    <location>
        <begin position="559"/>
        <end position="582"/>
    </location>
</feature>
<dbReference type="CDD" id="cd15047">
    <property type="entry name" value="7tmC_GABA-B-like"/>
    <property type="match status" value="1"/>
</dbReference>
<dbReference type="Pfam" id="PF01094">
    <property type="entry name" value="ANF_receptor"/>
    <property type="match status" value="1"/>
</dbReference>
<feature type="transmembrane region" description="Helical" evidence="9">
    <location>
        <begin position="715"/>
        <end position="736"/>
    </location>
</feature>
<evidence type="ECO:0000256" key="4">
    <source>
        <dbReference type="ARBA" id="ARBA00023040"/>
    </source>
</evidence>
<dbReference type="GO" id="GO:0004965">
    <property type="term" value="F:G protein-coupled GABA receptor activity"/>
    <property type="evidence" value="ECO:0007669"/>
    <property type="project" value="InterPro"/>
</dbReference>
<gene>
    <name evidence="11" type="ORF">INT47_009367</name>
</gene>
<protein>
    <recommendedName>
        <fullName evidence="10">G-protein coupled receptors family 3 profile domain-containing protein</fullName>
    </recommendedName>
</protein>
<feature type="transmembrane region" description="Helical" evidence="9">
    <location>
        <begin position="618"/>
        <end position="642"/>
    </location>
</feature>
<feature type="transmembrane region" description="Helical" evidence="9">
    <location>
        <begin position="783"/>
        <end position="804"/>
    </location>
</feature>
<reference evidence="11" key="1">
    <citation type="submission" date="2020-12" db="EMBL/GenBank/DDBJ databases">
        <title>Metabolic potential, ecology and presence of endohyphal bacteria is reflected in genomic diversity of Mucoromycotina.</title>
        <authorList>
            <person name="Muszewska A."/>
            <person name="Okrasinska A."/>
            <person name="Steczkiewicz K."/>
            <person name="Drgas O."/>
            <person name="Orlowska M."/>
            <person name="Perlinska-Lenart U."/>
            <person name="Aleksandrzak-Piekarczyk T."/>
            <person name="Szatraj K."/>
            <person name="Zielenkiewicz U."/>
            <person name="Pilsyk S."/>
            <person name="Malc E."/>
            <person name="Mieczkowski P."/>
            <person name="Kruszewska J.S."/>
            <person name="Biernat P."/>
            <person name="Pawlowska J."/>
        </authorList>
    </citation>
    <scope>NUCLEOTIDE SEQUENCE</scope>
    <source>
        <strain evidence="11">WA0000017839</strain>
    </source>
</reference>
<organism evidence="11 12">
    <name type="scientific">Mucor saturninus</name>
    <dbReference type="NCBI Taxonomy" id="64648"/>
    <lineage>
        <taxon>Eukaryota</taxon>
        <taxon>Fungi</taxon>
        <taxon>Fungi incertae sedis</taxon>
        <taxon>Mucoromycota</taxon>
        <taxon>Mucoromycotina</taxon>
        <taxon>Mucoromycetes</taxon>
        <taxon>Mucorales</taxon>
        <taxon>Mucorineae</taxon>
        <taxon>Mucoraceae</taxon>
        <taxon>Mucor</taxon>
    </lineage>
</organism>
<evidence type="ECO:0000256" key="1">
    <source>
        <dbReference type="ARBA" id="ARBA00004141"/>
    </source>
</evidence>
<comment type="subcellular location">
    <subcellularLocation>
        <location evidence="1">Membrane</location>
        <topology evidence="1">Multi-pass membrane protein</topology>
    </subcellularLocation>
</comment>
<comment type="caution">
    <text evidence="11">The sequence shown here is derived from an EMBL/GenBank/DDBJ whole genome shotgun (WGS) entry which is preliminary data.</text>
</comment>
<feature type="transmembrane region" description="Helical" evidence="9">
    <location>
        <begin position="674"/>
        <end position="695"/>
    </location>
</feature>
<dbReference type="PRINTS" id="PR01176">
    <property type="entry name" value="GABABRECEPTR"/>
</dbReference>
<dbReference type="Proteomes" id="UP000603453">
    <property type="component" value="Unassembled WGS sequence"/>
</dbReference>
<dbReference type="Gene3D" id="3.40.50.2300">
    <property type="match status" value="2"/>
</dbReference>
<evidence type="ECO:0000256" key="8">
    <source>
        <dbReference type="ARBA" id="ARBA00023224"/>
    </source>
</evidence>
<evidence type="ECO:0000259" key="10">
    <source>
        <dbReference type="PROSITE" id="PS50259"/>
    </source>
</evidence>
<dbReference type="AlphaFoldDB" id="A0A8H7R5K4"/>
<keyword evidence="6" id="KW-0675">Receptor</keyword>
<dbReference type="InterPro" id="IPR002455">
    <property type="entry name" value="GPCR3_GABA-B"/>
</dbReference>
<evidence type="ECO:0000313" key="11">
    <source>
        <dbReference type="EMBL" id="KAG2204325.1"/>
    </source>
</evidence>
<dbReference type="PROSITE" id="PS50259">
    <property type="entry name" value="G_PROTEIN_RECEP_F3_4"/>
    <property type="match status" value="1"/>
</dbReference>
<keyword evidence="8" id="KW-0807">Transducer</keyword>
<accession>A0A8H7R5K4</accession>
<evidence type="ECO:0000313" key="12">
    <source>
        <dbReference type="Proteomes" id="UP000603453"/>
    </source>
</evidence>
<dbReference type="OrthoDB" id="5984008at2759"/>
<dbReference type="PANTHER" id="PTHR10519">
    <property type="entry name" value="GABA-B RECEPTOR"/>
    <property type="match status" value="1"/>
</dbReference>
<name>A0A8H7R5K4_9FUNG</name>
<dbReference type="InterPro" id="IPR001828">
    <property type="entry name" value="ANF_lig-bd_rcpt"/>
</dbReference>
<keyword evidence="3 9" id="KW-1133">Transmembrane helix</keyword>
<dbReference type="InterPro" id="IPR017978">
    <property type="entry name" value="GPCR_3_C"/>
</dbReference>
<dbReference type="InterPro" id="IPR000337">
    <property type="entry name" value="GPCR_3"/>
</dbReference>
<evidence type="ECO:0000256" key="7">
    <source>
        <dbReference type="ARBA" id="ARBA00023180"/>
    </source>
</evidence>
<evidence type="ECO:0000256" key="2">
    <source>
        <dbReference type="ARBA" id="ARBA00022692"/>
    </source>
</evidence>
<evidence type="ECO:0000256" key="5">
    <source>
        <dbReference type="ARBA" id="ARBA00023136"/>
    </source>
</evidence>
<proteinExistence type="predicted"/>
<feature type="transmembrane region" description="Helical" evidence="9">
    <location>
        <begin position="594"/>
        <end position="612"/>
    </location>
</feature>
<dbReference type="InterPro" id="IPR028082">
    <property type="entry name" value="Peripla_BP_I"/>
</dbReference>
<keyword evidence="7" id="KW-0325">Glycoprotein</keyword>
<dbReference type="PRINTS" id="PR00248">
    <property type="entry name" value="GPCRMGR"/>
</dbReference>
<dbReference type="SUPFAM" id="SSF53822">
    <property type="entry name" value="Periplasmic binding protein-like I"/>
    <property type="match status" value="1"/>
</dbReference>
<evidence type="ECO:0000256" key="6">
    <source>
        <dbReference type="ARBA" id="ARBA00023170"/>
    </source>
</evidence>
<feature type="domain" description="G-protein coupled receptors family 3 profile" evidence="10">
    <location>
        <begin position="557"/>
        <end position="825"/>
    </location>
</feature>
<dbReference type="EMBL" id="JAEPRD010000045">
    <property type="protein sequence ID" value="KAG2204325.1"/>
    <property type="molecule type" value="Genomic_DNA"/>
</dbReference>
<evidence type="ECO:0000256" key="3">
    <source>
        <dbReference type="ARBA" id="ARBA00022989"/>
    </source>
</evidence>
<keyword evidence="4" id="KW-0297">G-protein coupled receptor</keyword>
<dbReference type="PANTHER" id="PTHR10519:SF20">
    <property type="entry name" value="G-PROTEIN COUPLED RECEPTOR 156-RELATED"/>
    <property type="match status" value="1"/>
</dbReference>
<dbReference type="Pfam" id="PF00003">
    <property type="entry name" value="7tm_3"/>
    <property type="match status" value="1"/>
</dbReference>
<dbReference type="GO" id="GO:0007214">
    <property type="term" value="P:gamma-aminobutyric acid signaling pathway"/>
    <property type="evidence" value="ECO:0007669"/>
    <property type="project" value="TreeGrafter"/>
</dbReference>
<keyword evidence="2 9" id="KW-0812">Transmembrane</keyword>
<dbReference type="GO" id="GO:0038039">
    <property type="term" value="C:G protein-coupled receptor heterodimeric complex"/>
    <property type="evidence" value="ECO:0007669"/>
    <property type="project" value="TreeGrafter"/>
</dbReference>
<keyword evidence="12" id="KW-1185">Reference proteome</keyword>
<feature type="non-terminal residue" evidence="11">
    <location>
        <position position="1"/>
    </location>
</feature>